<dbReference type="Proteomes" id="UP000054047">
    <property type="component" value="Unassembled WGS sequence"/>
</dbReference>
<organism evidence="6 7">
    <name type="scientific">Ancylostoma duodenale</name>
    <dbReference type="NCBI Taxonomy" id="51022"/>
    <lineage>
        <taxon>Eukaryota</taxon>
        <taxon>Metazoa</taxon>
        <taxon>Ecdysozoa</taxon>
        <taxon>Nematoda</taxon>
        <taxon>Chromadorea</taxon>
        <taxon>Rhabditida</taxon>
        <taxon>Rhabditina</taxon>
        <taxon>Rhabditomorpha</taxon>
        <taxon>Strongyloidea</taxon>
        <taxon>Ancylostomatidae</taxon>
        <taxon>Ancylostomatinae</taxon>
        <taxon>Ancylostoma</taxon>
    </lineage>
</organism>
<dbReference type="GO" id="GO:0005615">
    <property type="term" value="C:extracellular space"/>
    <property type="evidence" value="ECO:0007669"/>
    <property type="project" value="TreeGrafter"/>
</dbReference>
<keyword evidence="4" id="KW-0732">Signal</keyword>
<dbReference type="PRINTS" id="PR00759">
    <property type="entry name" value="BASICPTASE"/>
</dbReference>
<evidence type="ECO:0000256" key="4">
    <source>
        <dbReference type="SAM" id="SignalP"/>
    </source>
</evidence>
<dbReference type="PANTHER" id="PTHR10083">
    <property type="entry name" value="KUNITZ-TYPE PROTEASE INHIBITOR-RELATED"/>
    <property type="match status" value="1"/>
</dbReference>
<dbReference type="InterPro" id="IPR050098">
    <property type="entry name" value="TFPI/VKTCI-like"/>
</dbReference>
<dbReference type="CDD" id="cd00109">
    <property type="entry name" value="Kunitz-type"/>
    <property type="match status" value="1"/>
</dbReference>
<protein>
    <submittedName>
        <fullName evidence="6">Kunitz/Bovine pancreatic trypsin inhibitor domain protein</fullName>
    </submittedName>
</protein>
<evidence type="ECO:0000256" key="1">
    <source>
        <dbReference type="ARBA" id="ARBA00022690"/>
    </source>
</evidence>
<dbReference type="PROSITE" id="PS00280">
    <property type="entry name" value="BPTI_KUNITZ_1"/>
    <property type="match status" value="1"/>
</dbReference>
<dbReference type="GO" id="GO:0004867">
    <property type="term" value="F:serine-type endopeptidase inhibitor activity"/>
    <property type="evidence" value="ECO:0007669"/>
    <property type="project" value="UniProtKB-KW"/>
</dbReference>
<dbReference type="InterPro" id="IPR002223">
    <property type="entry name" value="Kunitz_BPTI"/>
</dbReference>
<dbReference type="InterPro" id="IPR020901">
    <property type="entry name" value="Prtase_inh_Kunz-CS"/>
</dbReference>
<dbReference type="PANTHER" id="PTHR10083:SF374">
    <property type="entry name" value="BPTI_KUNITZ INHIBITOR DOMAIN-CONTAINING PROTEIN"/>
    <property type="match status" value="1"/>
</dbReference>
<dbReference type="AlphaFoldDB" id="A0A0C2GWW0"/>
<evidence type="ECO:0000313" key="7">
    <source>
        <dbReference type="Proteomes" id="UP000054047"/>
    </source>
</evidence>
<reference evidence="6 7" key="1">
    <citation type="submission" date="2013-12" db="EMBL/GenBank/DDBJ databases">
        <title>Draft genome of the parsitic nematode Ancylostoma duodenale.</title>
        <authorList>
            <person name="Mitreva M."/>
        </authorList>
    </citation>
    <scope>NUCLEOTIDE SEQUENCE [LARGE SCALE GENOMIC DNA]</scope>
    <source>
        <strain evidence="6 7">Zhejiang</strain>
    </source>
</reference>
<dbReference type="InterPro" id="IPR036880">
    <property type="entry name" value="Kunitz_BPTI_sf"/>
</dbReference>
<gene>
    <name evidence="6" type="ORF">ANCDUO_08099</name>
</gene>
<keyword evidence="7" id="KW-1185">Reference proteome</keyword>
<keyword evidence="3" id="KW-1015">Disulfide bond</keyword>
<feature type="signal peptide" evidence="4">
    <location>
        <begin position="1"/>
        <end position="16"/>
    </location>
</feature>
<dbReference type="Gene3D" id="4.10.410.10">
    <property type="entry name" value="Pancreatic trypsin inhibitor Kunitz domain"/>
    <property type="match status" value="1"/>
</dbReference>
<keyword evidence="2" id="KW-0722">Serine protease inhibitor</keyword>
<dbReference type="FunFam" id="4.10.410.10:FF:000020">
    <property type="entry name" value="Collagen, type VI, alpha 3"/>
    <property type="match status" value="1"/>
</dbReference>
<accession>A0A0C2GWW0</accession>
<evidence type="ECO:0000256" key="3">
    <source>
        <dbReference type="ARBA" id="ARBA00023157"/>
    </source>
</evidence>
<dbReference type="PROSITE" id="PS50279">
    <property type="entry name" value="BPTI_KUNITZ_2"/>
    <property type="match status" value="1"/>
</dbReference>
<sequence>MKFILLALLCVSVCYCYYGGESKGYPQQDMNDQQIVQIPTIPPPKRKCTGPPEVGVKGGGRCRASMRRYYYDESKGKCVKFIYGGCGATQNNFETKEECQRTCMKHRRSTPKYNYPNYPKYPTTPNYYFSTNTN</sequence>
<dbReference type="EMBL" id="KN729951">
    <property type="protein sequence ID" value="KIH61626.1"/>
    <property type="molecule type" value="Genomic_DNA"/>
</dbReference>
<feature type="chain" id="PRO_5002149391" evidence="4">
    <location>
        <begin position="17"/>
        <end position="134"/>
    </location>
</feature>
<evidence type="ECO:0000256" key="2">
    <source>
        <dbReference type="ARBA" id="ARBA00022900"/>
    </source>
</evidence>
<dbReference type="SUPFAM" id="SSF57362">
    <property type="entry name" value="BPTI-like"/>
    <property type="match status" value="1"/>
</dbReference>
<feature type="domain" description="BPTI/Kunitz inhibitor" evidence="5">
    <location>
        <begin position="48"/>
        <end position="103"/>
    </location>
</feature>
<keyword evidence="1" id="KW-0646">Protease inhibitor</keyword>
<proteinExistence type="predicted"/>
<evidence type="ECO:0000313" key="6">
    <source>
        <dbReference type="EMBL" id="KIH61626.1"/>
    </source>
</evidence>
<dbReference type="OrthoDB" id="5817638at2759"/>
<evidence type="ECO:0000259" key="5">
    <source>
        <dbReference type="PROSITE" id="PS50279"/>
    </source>
</evidence>
<name>A0A0C2GWW0_9BILA</name>
<dbReference type="Pfam" id="PF00014">
    <property type="entry name" value="Kunitz_BPTI"/>
    <property type="match status" value="1"/>
</dbReference>
<dbReference type="SMART" id="SM00131">
    <property type="entry name" value="KU"/>
    <property type="match status" value="1"/>
</dbReference>